<reference evidence="3" key="1">
    <citation type="journal article" date="2002" name="Science">
        <title>The draft genome of Ciona intestinalis: insights into chordate and vertebrate origins.</title>
        <authorList>
            <person name="Dehal P."/>
            <person name="Satou Y."/>
            <person name="Campbell R.K."/>
            <person name="Chapman J."/>
            <person name="Degnan B."/>
            <person name="De Tomaso A."/>
            <person name="Davidson B."/>
            <person name="Di Gregorio A."/>
            <person name="Gelpke M."/>
            <person name="Goodstein D.M."/>
            <person name="Harafuji N."/>
            <person name="Hastings K.E."/>
            <person name="Ho I."/>
            <person name="Hotta K."/>
            <person name="Huang W."/>
            <person name="Kawashima T."/>
            <person name="Lemaire P."/>
            <person name="Martinez D."/>
            <person name="Meinertzhagen I.A."/>
            <person name="Necula S."/>
            <person name="Nonaka M."/>
            <person name="Putnam N."/>
            <person name="Rash S."/>
            <person name="Saiga H."/>
            <person name="Satake M."/>
            <person name="Terry A."/>
            <person name="Yamada L."/>
            <person name="Wang H.G."/>
            <person name="Awazu S."/>
            <person name="Azumi K."/>
            <person name="Boore J."/>
            <person name="Branno M."/>
            <person name="Chin-Bow S."/>
            <person name="DeSantis R."/>
            <person name="Doyle S."/>
            <person name="Francino P."/>
            <person name="Keys D.N."/>
            <person name="Haga S."/>
            <person name="Hayashi H."/>
            <person name="Hino K."/>
            <person name="Imai K.S."/>
            <person name="Inaba K."/>
            <person name="Kano S."/>
            <person name="Kobayashi K."/>
            <person name="Kobayashi M."/>
            <person name="Lee B.I."/>
            <person name="Makabe K.W."/>
            <person name="Manohar C."/>
            <person name="Matassi G."/>
            <person name="Medina M."/>
            <person name="Mochizuki Y."/>
            <person name="Mount S."/>
            <person name="Morishita T."/>
            <person name="Miura S."/>
            <person name="Nakayama A."/>
            <person name="Nishizaka S."/>
            <person name="Nomoto H."/>
            <person name="Ohta F."/>
            <person name="Oishi K."/>
            <person name="Rigoutsos I."/>
            <person name="Sano M."/>
            <person name="Sasaki A."/>
            <person name="Sasakura Y."/>
            <person name="Shoguchi E."/>
            <person name="Shin-i T."/>
            <person name="Spagnuolo A."/>
            <person name="Stainier D."/>
            <person name="Suzuki M.M."/>
            <person name="Tassy O."/>
            <person name="Takatori N."/>
            <person name="Tokuoka M."/>
            <person name="Yagi K."/>
            <person name="Yoshizaki F."/>
            <person name="Wada S."/>
            <person name="Zhang C."/>
            <person name="Hyatt P.D."/>
            <person name="Larimer F."/>
            <person name="Detter C."/>
            <person name="Doggett N."/>
            <person name="Glavina T."/>
            <person name="Hawkins T."/>
            <person name="Richardson P."/>
            <person name="Lucas S."/>
            <person name="Kohara Y."/>
            <person name="Levine M."/>
            <person name="Satoh N."/>
            <person name="Rokhsar D.S."/>
        </authorList>
    </citation>
    <scope>NUCLEOTIDE SEQUENCE [LARGE SCALE GENOMIC DNA]</scope>
</reference>
<dbReference type="EMBL" id="EAAA01002980">
    <property type="status" value="NOT_ANNOTATED_CDS"/>
    <property type="molecule type" value="Genomic_DNA"/>
</dbReference>
<dbReference type="AlphaFoldDB" id="F6RLG7"/>
<dbReference type="InParanoid" id="F6RLG7"/>
<reference evidence="2" key="2">
    <citation type="journal article" date="2008" name="Genome Biol.">
        <title>Improved genome assembly and evidence-based global gene model set for the chordate Ciona intestinalis: new insight into intron and operon populations.</title>
        <authorList>
            <person name="Satou Y."/>
            <person name="Mineta K."/>
            <person name="Ogasawara M."/>
            <person name="Sasakura Y."/>
            <person name="Shoguchi E."/>
            <person name="Ueno K."/>
            <person name="Yamada L."/>
            <person name="Matsumoto J."/>
            <person name="Wasserscheid J."/>
            <person name="Dewar K."/>
            <person name="Wiley G.B."/>
            <person name="Macmil S.L."/>
            <person name="Roe B.A."/>
            <person name="Zeller R.W."/>
            <person name="Hastings K.E."/>
            <person name="Lemaire P."/>
            <person name="Lindquist E."/>
            <person name="Endo T."/>
            <person name="Hotta K."/>
            <person name="Inaba K."/>
        </authorList>
    </citation>
    <scope>NUCLEOTIDE SEQUENCE [LARGE SCALE GENOMIC DNA]</scope>
    <source>
        <strain evidence="2">wild type</strain>
    </source>
</reference>
<dbReference type="Proteomes" id="UP000008144">
    <property type="component" value="Chromosome 9"/>
</dbReference>
<evidence type="ECO:0000256" key="1">
    <source>
        <dbReference type="SAM" id="MobiDB-lite"/>
    </source>
</evidence>
<dbReference type="OMA" id="NEEMCAS"/>
<evidence type="ECO:0000313" key="3">
    <source>
        <dbReference type="Proteomes" id="UP000008144"/>
    </source>
</evidence>
<keyword evidence="3" id="KW-1185">Reference proteome</keyword>
<accession>F6RLG7</accession>
<dbReference type="Ensembl" id="ENSCINT00000024184.2">
    <property type="protein sequence ID" value="ENSCINP00000023938.2"/>
    <property type="gene ID" value="ENSCING00000012937.2"/>
</dbReference>
<organism evidence="2 3">
    <name type="scientific">Ciona intestinalis</name>
    <name type="common">Transparent sea squirt</name>
    <name type="synonym">Ascidia intestinalis</name>
    <dbReference type="NCBI Taxonomy" id="7719"/>
    <lineage>
        <taxon>Eukaryota</taxon>
        <taxon>Metazoa</taxon>
        <taxon>Chordata</taxon>
        <taxon>Tunicata</taxon>
        <taxon>Ascidiacea</taxon>
        <taxon>Phlebobranchia</taxon>
        <taxon>Cionidae</taxon>
        <taxon>Ciona</taxon>
    </lineage>
</organism>
<name>F6RLG7_CIOIN</name>
<feature type="compositionally biased region" description="Basic residues" evidence="1">
    <location>
        <begin position="34"/>
        <end position="44"/>
    </location>
</feature>
<dbReference type="GeneTree" id="ENSGT00390000007068"/>
<dbReference type="HOGENOM" id="CLU_1217121_0_0_1"/>
<protein>
    <submittedName>
        <fullName evidence="2">Uncharacterized protein</fullName>
    </submittedName>
</protein>
<reference evidence="2" key="4">
    <citation type="submission" date="2025-09" db="UniProtKB">
        <authorList>
            <consortium name="Ensembl"/>
        </authorList>
    </citation>
    <scope>IDENTIFICATION</scope>
</reference>
<evidence type="ECO:0000313" key="2">
    <source>
        <dbReference type="Ensembl" id="ENSCINP00000023938.2"/>
    </source>
</evidence>
<sequence length="228" mass="25343">MLCATGSPIANQLSGKDDSHTNQQPLKVQECSGKTRRRSSKPHRVSVTSEIQRMRIERQVSKGSKGTGAFFDKESSMSKIVQENEKFCASYQSEKTELINFLTDELDFEKDLVQEVIGQPVITEPEESTSFTGPTSCSVELVGLNGHLWSGSSTIKVQLTTVSDLVMWKLVSSTKVIYVFGIDYNGDYKYATTNGESEKVRFYTATTSPTAIDLDNNDDLNDPRAFKL</sequence>
<feature type="region of interest" description="Disordered" evidence="1">
    <location>
        <begin position="1"/>
        <end position="45"/>
    </location>
</feature>
<reference evidence="2" key="3">
    <citation type="submission" date="2025-08" db="UniProtKB">
        <authorList>
            <consortium name="Ensembl"/>
        </authorList>
    </citation>
    <scope>IDENTIFICATION</scope>
</reference>
<proteinExistence type="predicted"/>